<dbReference type="AlphaFoldDB" id="A0A2W2C7H4"/>
<name>A0A2W2C7H4_9ACTN</name>
<reference evidence="1 2" key="1">
    <citation type="submission" date="2018-01" db="EMBL/GenBank/DDBJ databases">
        <title>Draft genome sequence of Jiangella sp. GTF31.</title>
        <authorList>
            <person name="Sahin N."/>
            <person name="Ay H."/>
            <person name="Saygin H."/>
        </authorList>
    </citation>
    <scope>NUCLEOTIDE SEQUENCE [LARGE SCALE GENOMIC DNA]</scope>
    <source>
        <strain evidence="1 2">GTF31</strain>
    </source>
</reference>
<sequence length="59" mass="6952">MKLPMFSHKPTPQVREMSVADCYEAFMHASETYRNSEAVDRWKIGPYLDAILDQYLELQ</sequence>
<evidence type="ECO:0000313" key="2">
    <source>
        <dbReference type="Proteomes" id="UP000248764"/>
    </source>
</evidence>
<dbReference type="EMBL" id="POTW01000018">
    <property type="protein sequence ID" value="PZF84159.1"/>
    <property type="molecule type" value="Genomic_DNA"/>
</dbReference>
<protein>
    <submittedName>
        <fullName evidence="1">Uncharacterized protein</fullName>
    </submittedName>
</protein>
<evidence type="ECO:0000313" key="1">
    <source>
        <dbReference type="EMBL" id="PZF84159.1"/>
    </source>
</evidence>
<accession>A0A2W2C7H4</accession>
<organism evidence="1 2">
    <name type="scientific">Jiangella anatolica</name>
    <dbReference type="NCBI Taxonomy" id="2670374"/>
    <lineage>
        <taxon>Bacteria</taxon>
        <taxon>Bacillati</taxon>
        <taxon>Actinomycetota</taxon>
        <taxon>Actinomycetes</taxon>
        <taxon>Jiangellales</taxon>
        <taxon>Jiangellaceae</taxon>
        <taxon>Jiangella</taxon>
    </lineage>
</organism>
<gene>
    <name evidence="1" type="ORF">C1I92_09930</name>
</gene>
<dbReference type="Proteomes" id="UP000248764">
    <property type="component" value="Unassembled WGS sequence"/>
</dbReference>
<comment type="caution">
    <text evidence="1">The sequence shown here is derived from an EMBL/GenBank/DDBJ whole genome shotgun (WGS) entry which is preliminary data.</text>
</comment>
<proteinExistence type="predicted"/>
<keyword evidence="2" id="KW-1185">Reference proteome</keyword>